<dbReference type="PANTHER" id="PTHR33202">
    <property type="entry name" value="ZINC UPTAKE REGULATION PROTEIN"/>
    <property type="match status" value="1"/>
</dbReference>
<evidence type="ECO:0000313" key="11">
    <source>
        <dbReference type="Proteomes" id="UP000095765"/>
    </source>
</evidence>
<evidence type="ECO:0000256" key="3">
    <source>
        <dbReference type="ARBA" id="ARBA00022833"/>
    </source>
</evidence>
<feature type="binding site" evidence="7">
    <location>
        <position position="122"/>
    </location>
    <ligand>
        <name>Zn(2+)</name>
        <dbReference type="ChEBI" id="CHEBI:29105"/>
    </ligand>
</feature>
<evidence type="ECO:0000256" key="7">
    <source>
        <dbReference type="PIRSR" id="PIRSR602481-1"/>
    </source>
</evidence>
<dbReference type="AlphaFoldDB" id="A0A174Q2T9"/>
<dbReference type="RefSeq" id="WP_006874243.1">
    <property type="nucleotide sequence ID" value="NZ_CABIWA010000012.1"/>
</dbReference>
<comment type="similarity">
    <text evidence="1">Belongs to the Fur family.</text>
</comment>
<dbReference type="InterPro" id="IPR043135">
    <property type="entry name" value="Fur_C"/>
</dbReference>
<evidence type="ECO:0000256" key="4">
    <source>
        <dbReference type="ARBA" id="ARBA00023015"/>
    </source>
</evidence>
<evidence type="ECO:0000256" key="2">
    <source>
        <dbReference type="ARBA" id="ARBA00022491"/>
    </source>
</evidence>
<dbReference type="OrthoDB" id="8659436at2"/>
<name>A0A174Q2T9_9FIRM</name>
<reference evidence="9" key="3">
    <citation type="journal article" date="2018" name="BMC Genomics">
        <title>Whole genome sequencing and function prediction of 133 gut anaerobes isolated from chicken caecum in pure cultures.</title>
        <authorList>
            <person name="Medvecky M."/>
            <person name="Cejkova D."/>
            <person name="Polansky O."/>
            <person name="Karasova D."/>
            <person name="Kubasova T."/>
            <person name="Cizek A."/>
            <person name="Rychlik I."/>
        </authorList>
    </citation>
    <scope>NUCLEOTIDE SEQUENCE</scope>
    <source>
        <strain evidence="9">An175</strain>
    </source>
</reference>
<dbReference type="Pfam" id="PF01475">
    <property type="entry name" value="FUR"/>
    <property type="match status" value="1"/>
</dbReference>
<dbReference type="PANTHER" id="PTHR33202:SF7">
    <property type="entry name" value="FERRIC UPTAKE REGULATION PROTEIN"/>
    <property type="match status" value="1"/>
</dbReference>
<evidence type="ECO:0000256" key="5">
    <source>
        <dbReference type="ARBA" id="ARBA00023125"/>
    </source>
</evidence>
<keyword evidence="3 7" id="KW-0862">Zinc</keyword>
<comment type="cofactor">
    <cofactor evidence="7">
        <name>Zn(2+)</name>
        <dbReference type="ChEBI" id="CHEBI:29105"/>
    </cofactor>
    <text evidence="7">Binds 1 zinc ion per subunit.</text>
</comment>
<dbReference type="Proteomes" id="UP000260828">
    <property type="component" value="Unassembled WGS sequence"/>
</dbReference>
<reference evidence="10 13" key="4">
    <citation type="submission" date="2018-08" db="EMBL/GenBank/DDBJ databases">
        <title>A genome reference for cultivated species of the human gut microbiota.</title>
        <authorList>
            <person name="Zou Y."/>
            <person name="Xue W."/>
            <person name="Luo G."/>
        </authorList>
    </citation>
    <scope>NUCLEOTIDE SEQUENCE [LARGE SCALE GENOMIC DNA]</scope>
    <source>
        <strain evidence="10 13">TF05-12AC</strain>
    </source>
</reference>
<accession>A0A174Q2T9</accession>
<dbReference type="GO" id="GO:0008270">
    <property type="term" value="F:zinc ion binding"/>
    <property type="evidence" value="ECO:0007669"/>
    <property type="project" value="TreeGrafter"/>
</dbReference>
<evidence type="ECO:0000313" key="12">
    <source>
        <dbReference type="Proteomes" id="UP000196386"/>
    </source>
</evidence>
<dbReference type="EMBL" id="CZBE01000009">
    <property type="protein sequence ID" value="CUP67553.1"/>
    <property type="molecule type" value="Genomic_DNA"/>
</dbReference>
<feature type="binding site" evidence="7">
    <location>
        <position position="79"/>
    </location>
    <ligand>
        <name>Zn(2+)</name>
        <dbReference type="ChEBI" id="CHEBI:29105"/>
    </ligand>
</feature>
<organism evidence="8 11">
    <name type="scientific">Anaerotruncus colihominis</name>
    <dbReference type="NCBI Taxonomy" id="169435"/>
    <lineage>
        <taxon>Bacteria</taxon>
        <taxon>Bacillati</taxon>
        <taxon>Bacillota</taxon>
        <taxon>Clostridia</taxon>
        <taxon>Eubacteriales</taxon>
        <taxon>Oscillospiraceae</taxon>
        <taxon>Anaerotruncus</taxon>
    </lineage>
</organism>
<keyword evidence="4" id="KW-0805">Transcription regulation</keyword>
<evidence type="ECO:0000313" key="10">
    <source>
        <dbReference type="EMBL" id="RGE65464.1"/>
    </source>
</evidence>
<dbReference type="Gene3D" id="3.30.1490.190">
    <property type="match status" value="1"/>
</dbReference>
<keyword evidence="7" id="KW-0479">Metal-binding</keyword>
<dbReference type="InterPro" id="IPR002481">
    <property type="entry name" value="FUR"/>
</dbReference>
<evidence type="ECO:0000256" key="1">
    <source>
        <dbReference type="ARBA" id="ARBA00007957"/>
    </source>
</evidence>
<reference evidence="8 11" key="1">
    <citation type="submission" date="2015-09" db="EMBL/GenBank/DDBJ databases">
        <authorList>
            <consortium name="Pathogen Informatics"/>
        </authorList>
    </citation>
    <scope>NUCLEOTIDE SEQUENCE [LARGE SCALE GENOMIC DNA]</scope>
    <source>
        <strain evidence="8 11">2789STDY5834939</strain>
    </source>
</reference>
<dbReference type="Proteomes" id="UP000196386">
    <property type="component" value="Unassembled WGS sequence"/>
</dbReference>
<dbReference type="EMBL" id="NFKP01000009">
    <property type="protein sequence ID" value="OUP69446.1"/>
    <property type="molecule type" value="Genomic_DNA"/>
</dbReference>
<evidence type="ECO:0000313" key="13">
    <source>
        <dbReference type="Proteomes" id="UP000260828"/>
    </source>
</evidence>
<dbReference type="GO" id="GO:0045892">
    <property type="term" value="P:negative regulation of DNA-templated transcription"/>
    <property type="evidence" value="ECO:0007669"/>
    <property type="project" value="TreeGrafter"/>
</dbReference>
<feature type="binding site" evidence="7">
    <location>
        <position position="82"/>
    </location>
    <ligand>
        <name>Zn(2+)</name>
        <dbReference type="ChEBI" id="CHEBI:29105"/>
    </ligand>
</feature>
<dbReference type="GO" id="GO:0003700">
    <property type="term" value="F:DNA-binding transcription factor activity"/>
    <property type="evidence" value="ECO:0007669"/>
    <property type="project" value="InterPro"/>
</dbReference>
<keyword evidence="5" id="KW-0238">DNA-binding</keyword>
<evidence type="ECO:0000313" key="8">
    <source>
        <dbReference type="EMBL" id="CUP67553.1"/>
    </source>
</evidence>
<dbReference type="GeneID" id="72462594"/>
<reference evidence="12" key="2">
    <citation type="submission" date="2017-04" db="EMBL/GenBank/DDBJ databases">
        <title>Function of individual gut microbiota members based on whole genome sequencing of pure cultures obtained from chicken caecum.</title>
        <authorList>
            <person name="Medvecky M."/>
            <person name="Cejkova D."/>
            <person name="Polansky O."/>
            <person name="Karasova D."/>
            <person name="Kubasova T."/>
            <person name="Cizek A."/>
            <person name="Rychlik I."/>
        </authorList>
    </citation>
    <scope>NUCLEOTIDE SEQUENCE [LARGE SCALE GENOMIC DNA]</scope>
    <source>
        <strain evidence="12">An175</strain>
    </source>
</reference>
<dbReference type="EMBL" id="QVME01000013">
    <property type="protein sequence ID" value="RGE65464.1"/>
    <property type="molecule type" value="Genomic_DNA"/>
</dbReference>
<keyword evidence="6" id="KW-0804">Transcription</keyword>
<dbReference type="SUPFAM" id="SSF46785">
    <property type="entry name" value="Winged helix' DNA-binding domain"/>
    <property type="match status" value="1"/>
</dbReference>
<protein>
    <submittedName>
        <fullName evidence="8">Peroxide-responsive repressor perR</fullName>
    </submittedName>
    <submittedName>
        <fullName evidence="9">Transcriptional repressor</fullName>
    </submittedName>
</protein>
<dbReference type="CDD" id="cd07153">
    <property type="entry name" value="Fur_like"/>
    <property type="match status" value="1"/>
</dbReference>
<gene>
    <name evidence="8" type="primary">perR_2</name>
    <name evidence="9" type="ORF">B5F11_08835</name>
    <name evidence="10" type="ORF">DXC40_17075</name>
    <name evidence="8" type="ORF">ERS852551_01561</name>
</gene>
<sequence length="129" mass="14293">MNYSRQRELIHRIVLENPIHPTADEVYALARAQETNISLGTVYRNLNLLAQTGVIRKIGLSGMPDRFDGRTDAHSHLLCEKCGRIYDVDLPSLGALEEELRSLPGITVNGVLLTLTGICQACQPHTEKS</sequence>
<dbReference type="Proteomes" id="UP000095765">
    <property type="component" value="Unassembled WGS sequence"/>
</dbReference>
<dbReference type="Gene3D" id="1.10.10.10">
    <property type="entry name" value="Winged helix-like DNA-binding domain superfamily/Winged helix DNA-binding domain"/>
    <property type="match status" value="1"/>
</dbReference>
<evidence type="ECO:0000256" key="6">
    <source>
        <dbReference type="ARBA" id="ARBA00023163"/>
    </source>
</evidence>
<proteinExistence type="inferred from homology"/>
<feature type="binding site" evidence="7">
    <location>
        <position position="119"/>
    </location>
    <ligand>
        <name>Zn(2+)</name>
        <dbReference type="ChEBI" id="CHEBI:29105"/>
    </ligand>
</feature>
<dbReference type="GO" id="GO:0000976">
    <property type="term" value="F:transcription cis-regulatory region binding"/>
    <property type="evidence" value="ECO:0007669"/>
    <property type="project" value="TreeGrafter"/>
</dbReference>
<dbReference type="InterPro" id="IPR036390">
    <property type="entry name" value="WH_DNA-bd_sf"/>
</dbReference>
<dbReference type="GO" id="GO:1900376">
    <property type="term" value="P:regulation of secondary metabolite biosynthetic process"/>
    <property type="evidence" value="ECO:0007669"/>
    <property type="project" value="TreeGrafter"/>
</dbReference>
<keyword evidence="2" id="KW-0678">Repressor</keyword>
<dbReference type="InterPro" id="IPR036388">
    <property type="entry name" value="WH-like_DNA-bd_sf"/>
</dbReference>
<evidence type="ECO:0000313" key="9">
    <source>
        <dbReference type="EMBL" id="OUP69446.1"/>
    </source>
</evidence>